<organism evidence="2 3">
    <name type="scientific">Oikopleura dioica</name>
    <name type="common">Tunicate</name>
    <dbReference type="NCBI Taxonomy" id="34765"/>
    <lineage>
        <taxon>Eukaryota</taxon>
        <taxon>Metazoa</taxon>
        <taxon>Chordata</taxon>
        <taxon>Tunicata</taxon>
        <taxon>Appendicularia</taxon>
        <taxon>Copelata</taxon>
        <taxon>Oikopleuridae</taxon>
        <taxon>Oikopleura</taxon>
    </lineage>
</organism>
<evidence type="ECO:0000313" key="2">
    <source>
        <dbReference type="EMBL" id="CAG5088712.1"/>
    </source>
</evidence>
<sequence length="105" mass="11932">MSRIQAITDRVEFESRFPKRHLPLLKKIDSYSSTSDLCPLVSRPETPNFKQVQIQVENTPLIQSKPVKCTIDMRSICALAILAAAFVGLYYLLSHINGESIDTHW</sequence>
<gene>
    <name evidence="2" type="ORF">OKIOD_LOCUS3500</name>
</gene>
<evidence type="ECO:0000313" key="3">
    <source>
        <dbReference type="Proteomes" id="UP001158576"/>
    </source>
</evidence>
<dbReference type="EMBL" id="OU015568">
    <property type="protein sequence ID" value="CAG5088712.1"/>
    <property type="molecule type" value="Genomic_DNA"/>
</dbReference>
<feature type="transmembrane region" description="Helical" evidence="1">
    <location>
        <begin position="75"/>
        <end position="93"/>
    </location>
</feature>
<keyword evidence="1" id="KW-1133">Transmembrane helix</keyword>
<reference evidence="2 3" key="1">
    <citation type="submission" date="2021-04" db="EMBL/GenBank/DDBJ databases">
        <authorList>
            <person name="Bliznina A."/>
        </authorList>
    </citation>
    <scope>NUCLEOTIDE SEQUENCE [LARGE SCALE GENOMIC DNA]</scope>
</reference>
<proteinExistence type="predicted"/>
<protein>
    <submittedName>
        <fullName evidence="2">Oidioi.mRNA.OKI2018_I69.PAR.g11942.t1.cds</fullName>
    </submittedName>
</protein>
<evidence type="ECO:0000256" key="1">
    <source>
        <dbReference type="SAM" id="Phobius"/>
    </source>
</evidence>
<keyword evidence="3" id="KW-1185">Reference proteome</keyword>
<accession>A0ABN7RY17</accession>
<keyword evidence="1" id="KW-0812">Transmembrane</keyword>
<keyword evidence="1" id="KW-0472">Membrane</keyword>
<name>A0ABN7RY17_OIKDI</name>
<dbReference type="Proteomes" id="UP001158576">
    <property type="component" value="Chromosome PAR"/>
</dbReference>